<keyword evidence="9" id="KW-0254">Endocytosis</keyword>
<feature type="compositionally biased region" description="Pro residues" evidence="16">
    <location>
        <begin position="807"/>
        <end position="825"/>
    </location>
</feature>
<sequence>MAFLGIYKAVYDYTPQGDGELDIKEGDVLFVLEKSTEDDWWKAKKKAASDEEDEPEGLIPSNYIEEAHPLYRAKALYDYTKQTDEELSFPEEAQIDVYDISDPDWTLVGLNGEYGFAPAIYIEQQSAAAHSQHAHAAAPEMPTRPQTTAASPEPDEEWANDTPPESPRANPAAALAGIIAQRTGQSSATANPSAIERSLPSPPLPTRPQYTPEEEDEPPTPSLPQRPQSQQFAPPPARSSSYAPAPAPAPAPSRVSEPAGVVASPPYNRAVAFEDDDQALRNPGGFHMYNISEMVSHMGKNKKMPTTLGINIARGIIMIAPAKARDGPSQEWTAEKLTHYSIEGKHVFVELVRPSKSVDLHAGAKDTAHEIVAALGEIAGSYRAEGLREVLAAGANGTGSSGQKTGKMLYEFMAQGDDEVTVAVDDEVFILDDTKSDEWWMVRRLKNGKEGVVPSSYVEVTGSVPLPASSAGLNSARSTVEQNRLEEQRLAKEAVRSSKTDSKASEVGPGIPLPERRSSLARDNNSRSEQRGKRDSKDKSDKPKPNAARVRTWTDRSGSFKVEAEFIGLKDGKIHLHKQNGVKIAVPVQKMAIEDLEYVERATGVSLDDDKPLSDIKRRSTTSKKEKSQRSDAQAGAKIEQPPGYDWFDFFLAAGCNPQICERYAHAFSRDQMGEEVLPDVDAQLLRTLGLKEGDILRVMKYLDNKFQRNKTVEASGETNGEGGLFSGPGGALRNNTRKGRPAPAVQTNDVVDPDAFKQATEGSPSKSVPADATATPLTSAPAREPTVSGFDDDAWNVKPSKSPVSAAPPAPPAPAAAPAPTPEPPKPEPPKLTPGMSELSLLSPALQPAPAPQAAPQPAAQAPQPPQAPPGADPAFFDKLAQATPLQQQLTGASRQRPMPPMQTGNSLIAPPPARAASAPGFQQQQASGFAPPPLQPQMTGYQAPSGQSLNDIRLQQQFNQQQQQQQAMMPQMTGYSQQQNGMMPQQTGFQPQQQQQQPGFMMSQPTGFQQPGYQQAIQNGSMTESPFADPNPRASFAPQQTGFQPMQPQQTGFGMQPQQTGISALQPQRTGFVPQSAFGQHVTGMNGFGQQQNMPGVPPLPPLPLGFQQTQPTGFGQNTTNQFGSLAPQPTGFQQPQQTGFGSQPMQPLVPQKTGPAPPIRFGVQPAANKLSAQPTGRRANLANATAANPFGF</sequence>
<feature type="compositionally biased region" description="Pro residues" evidence="16">
    <location>
        <begin position="864"/>
        <end position="873"/>
    </location>
</feature>
<keyword evidence="8" id="KW-0963">Cytoplasm</keyword>
<feature type="compositionally biased region" description="Polar residues" evidence="16">
    <location>
        <begin position="182"/>
        <end position="192"/>
    </location>
</feature>
<dbReference type="InterPro" id="IPR056996">
    <property type="entry name" value="PH_SLA1"/>
</dbReference>
<evidence type="ECO:0000256" key="16">
    <source>
        <dbReference type="SAM" id="MobiDB-lite"/>
    </source>
</evidence>
<evidence type="ECO:0000256" key="7">
    <source>
        <dbReference type="ARBA" id="ARBA00022475"/>
    </source>
</evidence>
<dbReference type="Pfam" id="PF24081">
    <property type="entry name" value="PH_SLA1"/>
    <property type="match status" value="1"/>
</dbReference>
<dbReference type="PANTHER" id="PTHR15735">
    <property type="entry name" value="FCH AND DOUBLE SH3 DOMAINS PROTEIN"/>
    <property type="match status" value="1"/>
</dbReference>
<comment type="similarity">
    <text evidence="4">Belongs to the SLA1 family.</text>
</comment>
<dbReference type="Gene3D" id="2.30.30.40">
    <property type="entry name" value="SH3 Domains"/>
    <property type="match status" value="3"/>
</dbReference>
<dbReference type="InterPro" id="IPR036028">
    <property type="entry name" value="SH3-like_dom_sf"/>
</dbReference>
<feature type="compositionally biased region" description="Basic and acidic residues" evidence="16">
    <location>
        <begin position="491"/>
        <end position="504"/>
    </location>
</feature>
<feature type="region of interest" description="Disordered" evidence="16">
    <location>
        <begin position="713"/>
        <end position="948"/>
    </location>
</feature>
<dbReference type="Gene3D" id="2.30.30.700">
    <property type="entry name" value="SLA1 homology domain 1"/>
    <property type="match status" value="1"/>
</dbReference>
<keyword evidence="13" id="KW-0009">Actin-binding</keyword>
<evidence type="ECO:0000256" key="14">
    <source>
        <dbReference type="ARBA" id="ARBA00023212"/>
    </source>
</evidence>
<feature type="compositionally biased region" description="Low complexity" evidence="16">
    <location>
        <begin position="881"/>
        <end position="892"/>
    </location>
</feature>
<accession>A0ABR3PI83</accession>
<evidence type="ECO:0000256" key="5">
    <source>
        <dbReference type="ARBA" id="ARBA00020357"/>
    </source>
</evidence>
<gene>
    <name evidence="18" type="ORF">AAFC00_007318</name>
</gene>
<proteinExistence type="inferred from homology"/>
<evidence type="ECO:0000313" key="19">
    <source>
        <dbReference type="Proteomes" id="UP001562354"/>
    </source>
</evidence>
<dbReference type="InterPro" id="IPR007131">
    <property type="entry name" value="SHD1"/>
</dbReference>
<evidence type="ECO:0000256" key="3">
    <source>
        <dbReference type="ARBA" id="ARBA00004413"/>
    </source>
</evidence>
<evidence type="ECO:0000256" key="1">
    <source>
        <dbReference type="ARBA" id="ARBA00004125"/>
    </source>
</evidence>
<name>A0ABR3PI83_9PEZI</name>
<dbReference type="CDD" id="cd11773">
    <property type="entry name" value="SH3_Sla1p_1"/>
    <property type="match status" value="1"/>
</dbReference>
<feature type="domain" description="SH3" evidence="17">
    <location>
        <begin position="401"/>
        <end position="463"/>
    </location>
</feature>
<dbReference type="GeneID" id="95981017"/>
<feature type="compositionally biased region" description="Basic and acidic residues" evidence="16">
    <location>
        <begin position="514"/>
        <end position="544"/>
    </location>
</feature>
<evidence type="ECO:0000256" key="4">
    <source>
        <dbReference type="ARBA" id="ARBA00007948"/>
    </source>
</evidence>
<evidence type="ECO:0000256" key="6">
    <source>
        <dbReference type="ARBA" id="ARBA00022443"/>
    </source>
</evidence>
<evidence type="ECO:0000256" key="8">
    <source>
        <dbReference type="ARBA" id="ARBA00022490"/>
    </source>
</evidence>
<keyword evidence="19" id="KW-1185">Reference proteome</keyword>
<evidence type="ECO:0000259" key="17">
    <source>
        <dbReference type="PROSITE" id="PS50002"/>
    </source>
</evidence>
<evidence type="ECO:0000256" key="12">
    <source>
        <dbReference type="ARBA" id="ARBA00023136"/>
    </source>
</evidence>
<feature type="region of interest" description="Disordered" evidence="16">
    <location>
        <begin position="609"/>
        <end position="638"/>
    </location>
</feature>
<feature type="compositionally biased region" description="Gly residues" evidence="16">
    <location>
        <begin position="720"/>
        <end position="731"/>
    </location>
</feature>
<feature type="region of interest" description="Disordered" evidence="16">
    <location>
        <begin position="182"/>
        <end position="260"/>
    </location>
</feature>
<evidence type="ECO:0000313" key="18">
    <source>
        <dbReference type="EMBL" id="KAL1305734.1"/>
    </source>
</evidence>
<keyword evidence="12" id="KW-0472">Membrane</keyword>
<keyword evidence="6 15" id="KW-0728">SH3 domain</keyword>
<feature type="region of interest" description="Disordered" evidence="16">
    <location>
        <begin position="1136"/>
        <end position="1195"/>
    </location>
</feature>
<dbReference type="CDD" id="cd11775">
    <property type="entry name" value="SH3_Sla1p_3"/>
    <property type="match status" value="1"/>
</dbReference>
<dbReference type="PROSITE" id="PS50002">
    <property type="entry name" value="SH3"/>
    <property type="match status" value="2"/>
</dbReference>
<dbReference type="PRINTS" id="PR00452">
    <property type="entry name" value="SH3DOMAIN"/>
</dbReference>
<dbReference type="RefSeq" id="XP_069202007.1">
    <property type="nucleotide sequence ID" value="XM_069347403.1"/>
</dbReference>
<keyword evidence="10" id="KW-0677">Repeat</keyword>
<dbReference type="Pfam" id="PF03983">
    <property type="entry name" value="SHD1"/>
    <property type="match status" value="1"/>
</dbReference>
<feature type="domain" description="SH3" evidence="17">
    <location>
        <begin position="2"/>
        <end position="69"/>
    </location>
</feature>
<dbReference type="InterPro" id="IPR013761">
    <property type="entry name" value="SAM/pointed_sf"/>
</dbReference>
<dbReference type="Proteomes" id="UP001562354">
    <property type="component" value="Unassembled WGS sequence"/>
</dbReference>
<feature type="compositionally biased region" description="Polar residues" evidence="16">
    <location>
        <begin position="471"/>
        <end position="482"/>
    </location>
</feature>
<feature type="compositionally biased region" description="Polar residues" evidence="16">
    <location>
        <begin position="938"/>
        <end position="948"/>
    </location>
</feature>
<organism evidence="18 19">
    <name type="scientific">Neodothiora populina</name>
    <dbReference type="NCBI Taxonomy" id="2781224"/>
    <lineage>
        <taxon>Eukaryota</taxon>
        <taxon>Fungi</taxon>
        <taxon>Dikarya</taxon>
        <taxon>Ascomycota</taxon>
        <taxon>Pezizomycotina</taxon>
        <taxon>Dothideomycetes</taxon>
        <taxon>Dothideomycetidae</taxon>
        <taxon>Dothideales</taxon>
        <taxon>Dothioraceae</taxon>
        <taxon>Neodothiora</taxon>
    </lineage>
</organism>
<dbReference type="PANTHER" id="PTHR15735:SF19">
    <property type="entry name" value="ACTIN CYTOSKELETON-REGULATORY COMPLEX PROTEIN SLA1"/>
    <property type="match status" value="1"/>
</dbReference>
<evidence type="ECO:0000256" key="10">
    <source>
        <dbReference type="ARBA" id="ARBA00022737"/>
    </source>
</evidence>
<feature type="compositionally biased region" description="Low complexity" evidence="16">
    <location>
        <begin position="1182"/>
        <end position="1195"/>
    </location>
</feature>
<keyword evidence="11" id="KW-0967">Endosome</keyword>
<dbReference type="InterPro" id="IPR035821">
    <property type="entry name" value="Sla1_SH3_3"/>
</dbReference>
<evidence type="ECO:0000256" key="9">
    <source>
        <dbReference type="ARBA" id="ARBA00022583"/>
    </source>
</evidence>
<dbReference type="Pfam" id="PF00018">
    <property type="entry name" value="SH3_1"/>
    <property type="match status" value="3"/>
</dbReference>
<keyword evidence="14" id="KW-0206">Cytoskeleton</keyword>
<feature type="compositionally biased region" description="Low complexity" evidence="16">
    <location>
        <begin position="1136"/>
        <end position="1147"/>
    </location>
</feature>
<comment type="subcellular location">
    <subcellularLocation>
        <location evidence="3">Cell membrane</location>
        <topology evidence="3">Peripheral membrane protein</topology>
        <orientation evidence="3">Cytoplasmic side</orientation>
    </subcellularLocation>
    <subcellularLocation>
        <location evidence="2">Cytoplasm</location>
        <location evidence="2">Cytoskeleton</location>
        <location evidence="2">Actin patch</location>
    </subcellularLocation>
    <subcellularLocation>
        <location evidence="1">Endosome membrane</location>
        <topology evidence="1">Peripheral membrane protein</topology>
        <orientation evidence="1">Cytoplasmic side</orientation>
    </subcellularLocation>
</comment>
<feature type="region of interest" description="Disordered" evidence="16">
    <location>
        <begin position="130"/>
        <end position="170"/>
    </location>
</feature>
<evidence type="ECO:0000256" key="11">
    <source>
        <dbReference type="ARBA" id="ARBA00022753"/>
    </source>
</evidence>
<dbReference type="SMART" id="SM00326">
    <property type="entry name" value="SH3"/>
    <property type="match status" value="3"/>
</dbReference>
<protein>
    <recommendedName>
        <fullName evidence="5">Actin cytoskeleton-regulatory complex protein SLA1</fullName>
    </recommendedName>
</protein>
<dbReference type="Gene3D" id="1.10.150.50">
    <property type="entry name" value="Transcription Factor, Ets-1"/>
    <property type="match status" value="1"/>
</dbReference>
<evidence type="ECO:0000256" key="13">
    <source>
        <dbReference type="ARBA" id="ARBA00023203"/>
    </source>
</evidence>
<reference evidence="18 19" key="1">
    <citation type="submission" date="2024-07" db="EMBL/GenBank/DDBJ databases">
        <title>Draft sequence of the Neodothiora populina.</title>
        <authorList>
            <person name="Drown D.D."/>
            <person name="Schuette U.S."/>
            <person name="Buechlein A.B."/>
            <person name="Rusch D.R."/>
            <person name="Winton L.W."/>
            <person name="Adams G.A."/>
        </authorList>
    </citation>
    <scope>NUCLEOTIDE SEQUENCE [LARGE SCALE GENOMIC DNA]</scope>
    <source>
        <strain evidence="18 19">CPC 39397</strain>
    </source>
</reference>
<comment type="caution">
    <text evidence="18">The sequence shown here is derived from an EMBL/GenBank/DDBJ whole genome shotgun (WGS) entry which is preliminary data.</text>
</comment>
<dbReference type="EMBL" id="JBFMKM010000006">
    <property type="protein sequence ID" value="KAL1305734.1"/>
    <property type="molecule type" value="Genomic_DNA"/>
</dbReference>
<keyword evidence="7" id="KW-1003">Cell membrane</keyword>
<feature type="region of interest" description="Disordered" evidence="16">
    <location>
        <begin position="464"/>
        <end position="483"/>
    </location>
</feature>
<dbReference type="SUPFAM" id="SSF50044">
    <property type="entry name" value="SH3-domain"/>
    <property type="match status" value="3"/>
</dbReference>
<dbReference type="InterPro" id="IPR035800">
    <property type="entry name" value="Sla1_SH3_1"/>
</dbReference>
<feature type="compositionally biased region" description="Basic and acidic residues" evidence="16">
    <location>
        <begin position="609"/>
        <end position="630"/>
    </location>
</feature>
<evidence type="ECO:0000256" key="2">
    <source>
        <dbReference type="ARBA" id="ARBA00004134"/>
    </source>
</evidence>
<dbReference type="InterPro" id="IPR001452">
    <property type="entry name" value="SH3_domain"/>
</dbReference>
<feature type="region of interest" description="Disordered" evidence="16">
    <location>
        <begin position="491"/>
        <end position="553"/>
    </location>
</feature>
<evidence type="ECO:0000256" key="15">
    <source>
        <dbReference type="PROSITE-ProRule" id="PRU00192"/>
    </source>
</evidence>